<name>A0A540LAL2_MALBA</name>
<reference evidence="1 2" key="1">
    <citation type="journal article" date="2019" name="G3 (Bethesda)">
        <title>Sequencing of a Wild Apple (Malus baccata) Genome Unravels the Differences Between Cultivated and Wild Apple Species Regarding Disease Resistance and Cold Tolerance.</title>
        <authorList>
            <person name="Chen X."/>
        </authorList>
    </citation>
    <scope>NUCLEOTIDE SEQUENCE [LARGE SCALE GENOMIC DNA]</scope>
    <source>
        <strain evidence="2">cv. Shandingzi</strain>
        <tissue evidence="1">Leaves</tissue>
    </source>
</reference>
<dbReference type="Proteomes" id="UP000315295">
    <property type="component" value="Unassembled WGS sequence"/>
</dbReference>
<proteinExistence type="predicted"/>
<keyword evidence="2" id="KW-1185">Reference proteome</keyword>
<organism evidence="1 2">
    <name type="scientific">Malus baccata</name>
    <name type="common">Siberian crab apple</name>
    <name type="synonym">Pyrus baccata</name>
    <dbReference type="NCBI Taxonomy" id="106549"/>
    <lineage>
        <taxon>Eukaryota</taxon>
        <taxon>Viridiplantae</taxon>
        <taxon>Streptophyta</taxon>
        <taxon>Embryophyta</taxon>
        <taxon>Tracheophyta</taxon>
        <taxon>Spermatophyta</taxon>
        <taxon>Magnoliopsida</taxon>
        <taxon>eudicotyledons</taxon>
        <taxon>Gunneridae</taxon>
        <taxon>Pentapetalae</taxon>
        <taxon>rosids</taxon>
        <taxon>fabids</taxon>
        <taxon>Rosales</taxon>
        <taxon>Rosaceae</taxon>
        <taxon>Amygdaloideae</taxon>
        <taxon>Maleae</taxon>
        <taxon>Malus</taxon>
    </lineage>
</organism>
<dbReference type="AlphaFoldDB" id="A0A540LAL2"/>
<dbReference type="EMBL" id="VIEB01000676">
    <property type="protein sequence ID" value="TQD83490.1"/>
    <property type="molecule type" value="Genomic_DNA"/>
</dbReference>
<gene>
    <name evidence="1" type="ORF">C1H46_030960</name>
</gene>
<evidence type="ECO:0000313" key="2">
    <source>
        <dbReference type="Proteomes" id="UP000315295"/>
    </source>
</evidence>
<evidence type="ECO:0000313" key="1">
    <source>
        <dbReference type="EMBL" id="TQD83490.1"/>
    </source>
</evidence>
<protein>
    <submittedName>
        <fullName evidence="1">Uncharacterized protein</fullName>
    </submittedName>
</protein>
<accession>A0A540LAL2</accession>
<comment type="caution">
    <text evidence="1">The sequence shown here is derived from an EMBL/GenBank/DDBJ whole genome shotgun (WGS) entry which is preliminary data.</text>
</comment>
<sequence>MNRLVIVLVNVHVLLQNLQNRIGVDGSHSGKCFSALVDVLASLNHVTEPHRAAHDGIEIWMSGRRCDHRAINPMPWLEISVLQSHKESFLRSSPNYANSDACAA</sequence>